<reference evidence="2" key="1">
    <citation type="submission" date="2013-04" db="EMBL/GenBank/DDBJ databases">
        <title>The genome sequencing project of 58 acetic acid bacteria.</title>
        <authorList>
            <person name="Okamoto-Kainuma A."/>
            <person name="Ishikawa M."/>
            <person name="Umino S."/>
            <person name="Koizumi Y."/>
            <person name="Shiwa Y."/>
            <person name="Yoshikawa H."/>
            <person name="Matsutani M."/>
            <person name="Matsushita K."/>
        </authorList>
    </citation>
    <scope>NUCLEOTIDE SEQUENCE</scope>
    <source>
        <strain evidence="2">DSM 14337</strain>
    </source>
</reference>
<dbReference type="EMBL" id="BAPF01000055">
    <property type="protein sequence ID" value="GBQ85790.1"/>
    <property type="molecule type" value="Genomic_DNA"/>
</dbReference>
<feature type="region of interest" description="Disordered" evidence="1">
    <location>
        <begin position="1"/>
        <end position="20"/>
    </location>
</feature>
<gene>
    <name evidence="2" type="ORF">AA14337_3161</name>
</gene>
<sequence length="108" mass="12427">MADYSSSGVWEKDGCEGDEDALPISHMLKERLKKWTESYEHSQFYLPENMRAATAFDLEGFAREGLEIAKALKAEMPDWTVIYHDEKACHAKDDCSDRSTFEYEVLLP</sequence>
<organism evidence="2 3">
    <name type="scientific">Acetobacter malorum DSM 14337</name>
    <dbReference type="NCBI Taxonomy" id="1307910"/>
    <lineage>
        <taxon>Bacteria</taxon>
        <taxon>Pseudomonadati</taxon>
        <taxon>Pseudomonadota</taxon>
        <taxon>Alphaproteobacteria</taxon>
        <taxon>Acetobacterales</taxon>
        <taxon>Acetobacteraceae</taxon>
        <taxon>Acetobacter</taxon>
    </lineage>
</organism>
<evidence type="ECO:0000256" key="1">
    <source>
        <dbReference type="SAM" id="MobiDB-lite"/>
    </source>
</evidence>
<name>A0ABQ0PZZ7_9PROT</name>
<comment type="caution">
    <text evidence="2">The sequence shown here is derived from an EMBL/GenBank/DDBJ whole genome shotgun (WGS) entry which is preliminary data.</text>
</comment>
<evidence type="ECO:0000313" key="3">
    <source>
        <dbReference type="Proteomes" id="UP001065047"/>
    </source>
</evidence>
<keyword evidence="3" id="KW-1185">Reference proteome</keyword>
<proteinExistence type="predicted"/>
<protein>
    <submittedName>
        <fullName evidence="2">Uncharacterized protein</fullName>
    </submittedName>
</protein>
<dbReference type="Proteomes" id="UP001065047">
    <property type="component" value="Unassembled WGS sequence"/>
</dbReference>
<evidence type="ECO:0000313" key="2">
    <source>
        <dbReference type="EMBL" id="GBQ85790.1"/>
    </source>
</evidence>
<accession>A0ABQ0PZZ7</accession>